<evidence type="ECO:0008006" key="3">
    <source>
        <dbReference type="Google" id="ProtNLM"/>
    </source>
</evidence>
<dbReference type="RefSeq" id="WP_189569369.1">
    <property type="nucleotide sequence ID" value="NZ_BMXI01000005.1"/>
</dbReference>
<reference evidence="1" key="1">
    <citation type="journal article" date="2014" name="Int. J. Syst. Evol. Microbiol.">
        <title>Complete genome sequence of Corynebacterium casei LMG S-19264T (=DSM 44701T), isolated from a smear-ripened cheese.</title>
        <authorList>
            <consortium name="US DOE Joint Genome Institute (JGI-PGF)"/>
            <person name="Walter F."/>
            <person name="Albersmeier A."/>
            <person name="Kalinowski J."/>
            <person name="Ruckert C."/>
        </authorList>
    </citation>
    <scope>NUCLEOTIDE SEQUENCE</scope>
    <source>
        <strain evidence="1">KCTC 12988</strain>
    </source>
</reference>
<name>A0A918TL30_9BACT</name>
<protein>
    <recommendedName>
        <fullName evidence="3">GxxExxY protein</fullName>
    </recommendedName>
</protein>
<reference evidence="1" key="2">
    <citation type="submission" date="2020-09" db="EMBL/GenBank/DDBJ databases">
        <authorList>
            <person name="Sun Q."/>
            <person name="Kim S."/>
        </authorList>
    </citation>
    <scope>NUCLEOTIDE SEQUENCE</scope>
    <source>
        <strain evidence="1">KCTC 12988</strain>
    </source>
</reference>
<organism evidence="1 2">
    <name type="scientific">Roseibacillus persicicus</name>
    <dbReference type="NCBI Taxonomy" id="454148"/>
    <lineage>
        <taxon>Bacteria</taxon>
        <taxon>Pseudomonadati</taxon>
        <taxon>Verrucomicrobiota</taxon>
        <taxon>Verrucomicrobiia</taxon>
        <taxon>Verrucomicrobiales</taxon>
        <taxon>Verrucomicrobiaceae</taxon>
        <taxon>Roseibacillus</taxon>
    </lineage>
</organism>
<dbReference type="NCBIfam" id="TIGR04256">
    <property type="entry name" value="GxxExxY"/>
    <property type="match status" value="1"/>
</dbReference>
<proteinExistence type="predicted"/>
<dbReference type="EMBL" id="BMXI01000005">
    <property type="protein sequence ID" value="GHC50531.1"/>
    <property type="molecule type" value="Genomic_DNA"/>
</dbReference>
<keyword evidence="2" id="KW-1185">Reference proteome</keyword>
<dbReference type="Proteomes" id="UP000644507">
    <property type="component" value="Unassembled WGS sequence"/>
</dbReference>
<sequence>MSADFLSKEESGQVLSCAFEVHNVLGKGLREKAYERALVREFQLRKISFDQQKQFPVFYKDTQVDVFIPDLIAFDCLVIDAKTIDFISDNEIGQMLNYLRITGLKVGLVINFRNASVEYKRVSLNDPRNFPTPNLQS</sequence>
<accession>A0A918TL30</accession>
<gene>
    <name evidence="1" type="ORF">GCM10007100_15840</name>
</gene>
<dbReference type="AlphaFoldDB" id="A0A918TL30"/>
<dbReference type="InterPro" id="IPR026350">
    <property type="entry name" value="GxxExxY"/>
</dbReference>
<evidence type="ECO:0000313" key="2">
    <source>
        <dbReference type="Proteomes" id="UP000644507"/>
    </source>
</evidence>
<comment type="caution">
    <text evidence="1">The sequence shown here is derived from an EMBL/GenBank/DDBJ whole genome shotgun (WGS) entry which is preliminary data.</text>
</comment>
<dbReference type="Pfam" id="PF13366">
    <property type="entry name" value="PDDEXK_3"/>
    <property type="match status" value="1"/>
</dbReference>
<evidence type="ECO:0000313" key="1">
    <source>
        <dbReference type="EMBL" id="GHC50531.1"/>
    </source>
</evidence>